<keyword evidence="1" id="KW-0812">Transmembrane</keyword>
<proteinExistence type="predicted"/>
<dbReference type="AlphaFoldDB" id="A0A343K803"/>
<evidence type="ECO:0000256" key="1">
    <source>
        <dbReference type="SAM" id="Phobius"/>
    </source>
</evidence>
<feature type="transmembrane region" description="Helical" evidence="1">
    <location>
        <begin position="20"/>
        <end position="40"/>
    </location>
</feature>
<reference evidence="2" key="1">
    <citation type="journal article" date="2017" name="Zool. J. Linn. Soc.">
        <title>Insufficient power of mitogenomic data in resolving the auchenorrhynchan monophyly.</title>
        <authorList>
            <person name="Song N."/>
            <person name="Cai W."/>
            <person name="Li H."/>
        </authorList>
    </citation>
    <scope>NUCLEOTIDE SEQUENCE</scope>
    <source>
        <strain evidence="2">Zz0527-17</strain>
    </source>
</reference>
<accession>A0A343K803</accession>
<geneLocation type="mitochondrion" evidence="2"/>
<gene>
    <name evidence="2" type="primary">nad6</name>
</gene>
<feature type="transmembrane region" description="Helical" evidence="1">
    <location>
        <begin position="46"/>
        <end position="67"/>
    </location>
</feature>
<sequence>MKFFLMKLMMILSSMTPFLFNPMSLGLILLMQTFMTIMLMNKMSLSSWFSMITFLMMIGGLLIIFTYMSSISSNEMFSLNMKLIFTLILATLISEELLLEYQTNESEEMMNVMLMNQELISMLKLYNKKSLAITMMLVLYLLFTMIVVSTIVKHNQGPLRPKMYE</sequence>
<dbReference type="EMBL" id="KX437723">
    <property type="protein sequence ID" value="ATD85999.1"/>
    <property type="molecule type" value="Genomic_DNA"/>
</dbReference>
<feature type="transmembrane region" description="Helical" evidence="1">
    <location>
        <begin position="131"/>
        <end position="152"/>
    </location>
</feature>
<evidence type="ECO:0000313" key="2">
    <source>
        <dbReference type="EMBL" id="ATD85999.1"/>
    </source>
</evidence>
<protein>
    <submittedName>
        <fullName evidence="2">NADH dehydrogenase subunit 6</fullName>
    </submittedName>
</protein>
<keyword evidence="1" id="KW-0472">Membrane</keyword>
<keyword evidence="1" id="KW-1133">Transmembrane helix</keyword>
<organism evidence="2">
    <name type="scientific">Sophonia linealis</name>
    <dbReference type="NCBI Taxonomy" id="2038641"/>
    <lineage>
        <taxon>Eukaryota</taxon>
        <taxon>Metazoa</taxon>
        <taxon>Ecdysozoa</taxon>
        <taxon>Arthropoda</taxon>
        <taxon>Hexapoda</taxon>
        <taxon>Insecta</taxon>
        <taxon>Pterygota</taxon>
        <taxon>Neoptera</taxon>
        <taxon>Paraneoptera</taxon>
        <taxon>Hemiptera</taxon>
        <taxon>Auchenorrhyncha</taxon>
        <taxon>Membracoidea</taxon>
        <taxon>Cicadellidae</taxon>
        <taxon>Evacanthinae</taxon>
        <taxon>Nirvanini</taxon>
        <taxon>Sophonia</taxon>
    </lineage>
</organism>
<name>A0A343K803_9HEMI</name>
<keyword evidence="2" id="KW-0496">Mitochondrion</keyword>